<comment type="caution">
    <text evidence="1">The sequence shown here is derived from an EMBL/GenBank/DDBJ whole genome shotgun (WGS) entry which is preliminary data.</text>
</comment>
<accession>X0U9R0</accession>
<protein>
    <submittedName>
        <fullName evidence="1">Uncharacterized protein</fullName>
    </submittedName>
</protein>
<evidence type="ECO:0000313" key="1">
    <source>
        <dbReference type="EMBL" id="GAF97087.1"/>
    </source>
</evidence>
<sequence length="56" mass="6038">MNDKVSIVVTSISGPNKALRDLTAGCTEKGYHFIVIGDQASPADFQLDGCDFYSLQ</sequence>
<name>X0U9R0_9ZZZZ</name>
<dbReference type="EMBL" id="BARS01013468">
    <property type="protein sequence ID" value="GAF97087.1"/>
    <property type="molecule type" value="Genomic_DNA"/>
</dbReference>
<proteinExistence type="predicted"/>
<organism evidence="1">
    <name type="scientific">marine sediment metagenome</name>
    <dbReference type="NCBI Taxonomy" id="412755"/>
    <lineage>
        <taxon>unclassified sequences</taxon>
        <taxon>metagenomes</taxon>
        <taxon>ecological metagenomes</taxon>
    </lineage>
</organism>
<dbReference type="AlphaFoldDB" id="X0U9R0"/>
<gene>
    <name evidence="1" type="ORF">S01H1_23366</name>
</gene>
<feature type="non-terminal residue" evidence="1">
    <location>
        <position position="56"/>
    </location>
</feature>
<reference evidence="1" key="1">
    <citation type="journal article" date="2014" name="Front. Microbiol.">
        <title>High frequency of phylogenetically diverse reductive dehalogenase-homologous genes in deep subseafloor sedimentary metagenomes.</title>
        <authorList>
            <person name="Kawai M."/>
            <person name="Futagami T."/>
            <person name="Toyoda A."/>
            <person name="Takaki Y."/>
            <person name="Nishi S."/>
            <person name="Hori S."/>
            <person name="Arai W."/>
            <person name="Tsubouchi T."/>
            <person name="Morono Y."/>
            <person name="Uchiyama I."/>
            <person name="Ito T."/>
            <person name="Fujiyama A."/>
            <person name="Inagaki F."/>
            <person name="Takami H."/>
        </authorList>
    </citation>
    <scope>NUCLEOTIDE SEQUENCE</scope>
    <source>
        <strain evidence="1">Expedition CK06-06</strain>
    </source>
</reference>